<evidence type="ECO:0000313" key="2">
    <source>
        <dbReference type="Proteomes" id="UP000007809"/>
    </source>
</evidence>
<dbReference type="STRING" id="675635.Psed_0871"/>
<sequence length="111" mass="12275">MLDRCPAPPLRPHRTVVARMRPPHSDLTESDLDPIAVGVAVATLPDDDGVVIAARLALEVRAGRRAVREASRDVHGGDRDYWRRVATNHVPYAELQRRRERPGRTLEGGAA</sequence>
<dbReference type="HOGENOM" id="CLU_2156256_0_0_11"/>
<dbReference type="AlphaFoldDB" id="F4CSF1"/>
<gene>
    <name evidence="1" type="ordered locus">Psed_0871</name>
</gene>
<dbReference type="EMBL" id="CP002593">
    <property type="protein sequence ID" value="AEA23125.1"/>
    <property type="molecule type" value="Genomic_DNA"/>
</dbReference>
<protein>
    <submittedName>
        <fullName evidence="1">Uncharacterized protein</fullName>
    </submittedName>
</protein>
<organism evidence="1 2">
    <name type="scientific">Pseudonocardia dioxanivorans (strain ATCC 55486 / DSM 44775 / JCM 13855 / CB1190)</name>
    <dbReference type="NCBI Taxonomy" id="675635"/>
    <lineage>
        <taxon>Bacteria</taxon>
        <taxon>Bacillati</taxon>
        <taxon>Actinomycetota</taxon>
        <taxon>Actinomycetes</taxon>
        <taxon>Pseudonocardiales</taxon>
        <taxon>Pseudonocardiaceae</taxon>
        <taxon>Pseudonocardia</taxon>
    </lineage>
</organism>
<keyword evidence="2" id="KW-1185">Reference proteome</keyword>
<accession>F4CSF1</accession>
<dbReference type="KEGG" id="pdx:Psed_0871"/>
<evidence type="ECO:0000313" key="1">
    <source>
        <dbReference type="EMBL" id="AEA23125.1"/>
    </source>
</evidence>
<dbReference type="Proteomes" id="UP000007809">
    <property type="component" value="Chromosome"/>
</dbReference>
<name>F4CSF1_PSEUX</name>
<reference evidence="1 2" key="1">
    <citation type="journal article" date="2011" name="J. Bacteriol.">
        <title>Genome sequence of the 1,4-dioxane-degrading Pseudonocardia dioxanivorans strain CB1190.</title>
        <authorList>
            <person name="Sales C.M."/>
            <person name="Mahendra S."/>
            <person name="Grostern A."/>
            <person name="Parales R.E."/>
            <person name="Goodwin L.A."/>
            <person name="Woyke T."/>
            <person name="Nolan M."/>
            <person name="Lapidus A."/>
            <person name="Chertkov O."/>
            <person name="Ovchinnikova G."/>
            <person name="Sczyrba A."/>
            <person name="Alvarez-Cohen L."/>
        </authorList>
    </citation>
    <scope>NUCLEOTIDE SEQUENCE [LARGE SCALE GENOMIC DNA]</scope>
    <source>
        <strain evidence="2">ATCC 55486 / DSM 44775 / JCM 13855 / CB1190</strain>
    </source>
</reference>
<proteinExistence type="predicted"/>